<keyword evidence="7" id="KW-0653">Protein transport</keyword>
<dbReference type="STRING" id="1715989.NITINOP_2279"/>
<accession>A0A0S4KS27</accession>
<dbReference type="GO" id="GO:0071978">
    <property type="term" value="P:bacterial-type flagellum-dependent swarming motility"/>
    <property type="evidence" value="ECO:0007669"/>
    <property type="project" value="InterPro"/>
</dbReference>
<evidence type="ECO:0000256" key="1">
    <source>
        <dbReference type="ARBA" id="ARBA00004651"/>
    </source>
</evidence>
<feature type="transmembrane region" description="Helical" evidence="8">
    <location>
        <begin position="29"/>
        <end position="49"/>
    </location>
</feature>
<keyword evidence="4" id="KW-0283">Flagellar rotation</keyword>
<evidence type="ECO:0000256" key="5">
    <source>
        <dbReference type="ARBA" id="ARBA00022989"/>
    </source>
</evidence>
<evidence type="ECO:0000256" key="6">
    <source>
        <dbReference type="ARBA" id="ARBA00023136"/>
    </source>
</evidence>
<evidence type="ECO:0000256" key="8">
    <source>
        <dbReference type="SAM" id="Phobius"/>
    </source>
</evidence>
<proteinExistence type="inferred from homology"/>
<protein>
    <submittedName>
        <fullName evidence="11">Flagellar motor protein MotA</fullName>
    </submittedName>
</protein>
<dbReference type="PANTHER" id="PTHR30433:SF3">
    <property type="entry name" value="MOTILITY PROTEIN A"/>
    <property type="match status" value="1"/>
</dbReference>
<evidence type="ECO:0000256" key="3">
    <source>
        <dbReference type="ARBA" id="ARBA00022692"/>
    </source>
</evidence>
<dbReference type="InterPro" id="IPR046786">
    <property type="entry name" value="MotA_N"/>
</dbReference>
<evidence type="ECO:0000313" key="12">
    <source>
        <dbReference type="Proteomes" id="UP000066284"/>
    </source>
</evidence>
<dbReference type="InterPro" id="IPR047055">
    <property type="entry name" value="MotA-like"/>
</dbReference>
<dbReference type="AlphaFoldDB" id="A0A0S4KS27"/>
<organism evidence="11 12">
    <name type="scientific">Candidatus Nitrospira inopinata</name>
    <dbReference type="NCBI Taxonomy" id="1715989"/>
    <lineage>
        <taxon>Bacteria</taxon>
        <taxon>Pseudomonadati</taxon>
        <taxon>Nitrospirota</taxon>
        <taxon>Nitrospiria</taxon>
        <taxon>Nitrospirales</taxon>
        <taxon>Nitrospiraceae</taxon>
        <taxon>Nitrospira</taxon>
    </lineage>
</organism>
<dbReference type="EMBL" id="LN885086">
    <property type="protein sequence ID" value="CUQ67251.1"/>
    <property type="molecule type" value="Genomic_DNA"/>
</dbReference>
<keyword evidence="7" id="KW-0813">Transport</keyword>
<dbReference type="KEGG" id="nio:NITINOP_2279"/>
<reference evidence="12" key="1">
    <citation type="submission" date="2015-09" db="EMBL/GenBank/DDBJ databases">
        <authorList>
            <person name="Daims H."/>
        </authorList>
    </citation>
    <scope>NUCLEOTIDE SEQUENCE [LARGE SCALE GENOMIC DNA]</scope>
</reference>
<keyword evidence="5 8" id="KW-1133">Transmembrane helix</keyword>
<comment type="similarity">
    <text evidence="7">Belongs to the exbB/tolQ family.</text>
</comment>
<gene>
    <name evidence="11" type="primary">motA</name>
    <name evidence="11" type="ORF">NITINOP_2279</name>
</gene>
<dbReference type="GO" id="GO:0015031">
    <property type="term" value="P:protein transport"/>
    <property type="evidence" value="ECO:0007669"/>
    <property type="project" value="UniProtKB-KW"/>
</dbReference>
<dbReference type="OrthoDB" id="9806929at2"/>
<dbReference type="PANTHER" id="PTHR30433">
    <property type="entry name" value="CHEMOTAXIS PROTEIN MOTA"/>
    <property type="match status" value="1"/>
</dbReference>
<name>A0A0S4KS27_9BACT</name>
<dbReference type="Proteomes" id="UP000066284">
    <property type="component" value="Chromosome 1"/>
</dbReference>
<sequence length="256" mass="26890">MDIATIIGIVVALGAIIGGQALEGGHLGSILQLTAFVIVIGGTIGACLVQNPLPVFLKAIGALSLAIAGPRIDNKETIKLILDLANVSRKQGLLALESKLKEIKDPFMKKGVQLIVDGTDPKAVHEILEVEVEHHEEEGIKAAKVWEAAGGYAPTVGILGAVLGLIHVMENLADPSKLGSGIAVAFVATVYGVGAANLFFLPLANKIKMKLKEEAGSRNMTIMGLVGLAHGENPRLLQEKLEGFLPPNERSKPAKK</sequence>
<evidence type="ECO:0000313" key="11">
    <source>
        <dbReference type="EMBL" id="CUQ67251.1"/>
    </source>
</evidence>
<evidence type="ECO:0000259" key="10">
    <source>
        <dbReference type="Pfam" id="PF20560"/>
    </source>
</evidence>
<keyword evidence="2" id="KW-1003">Cell membrane</keyword>
<keyword evidence="12" id="KW-1185">Reference proteome</keyword>
<keyword evidence="3 8" id="KW-0812">Transmembrane</keyword>
<feature type="domain" description="MotA/TolQ/ExbB proton channel" evidence="9">
    <location>
        <begin position="101"/>
        <end position="218"/>
    </location>
</feature>
<dbReference type="GO" id="GO:0005886">
    <property type="term" value="C:plasma membrane"/>
    <property type="evidence" value="ECO:0007669"/>
    <property type="project" value="UniProtKB-SubCell"/>
</dbReference>
<dbReference type="Pfam" id="PF20560">
    <property type="entry name" value="MotA_N"/>
    <property type="match status" value="1"/>
</dbReference>
<dbReference type="RefSeq" id="WP_062485442.1">
    <property type="nucleotide sequence ID" value="NZ_LN885086.1"/>
</dbReference>
<feature type="domain" description="Motility protein A N-terminal" evidence="10">
    <location>
        <begin position="6"/>
        <end position="89"/>
    </location>
</feature>
<dbReference type="InterPro" id="IPR002898">
    <property type="entry name" value="MotA_ExbB_proton_chnl"/>
</dbReference>
<dbReference type="NCBIfam" id="NF006583">
    <property type="entry name" value="PRK09109.1"/>
    <property type="match status" value="1"/>
</dbReference>
<evidence type="ECO:0000259" key="9">
    <source>
        <dbReference type="Pfam" id="PF01618"/>
    </source>
</evidence>
<feature type="transmembrane region" description="Helical" evidence="8">
    <location>
        <begin position="181"/>
        <end position="203"/>
    </location>
</feature>
<dbReference type="Pfam" id="PF01618">
    <property type="entry name" value="MotA_ExbB"/>
    <property type="match status" value="1"/>
</dbReference>
<keyword evidence="11" id="KW-0969">Cilium</keyword>
<evidence type="ECO:0000256" key="2">
    <source>
        <dbReference type="ARBA" id="ARBA00022475"/>
    </source>
</evidence>
<keyword evidence="11" id="KW-0282">Flagellum</keyword>
<keyword evidence="6 8" id="KW-0472">Membrane</keyword>
<keyword evidence="11" id="KW-0966">Cell projection</keyword>
<feature type="transmembrane region" description="Helical" evidence="8">
    <location>
        <begin position="149"/>
        <end position="169"/>
    </location>
</feature>
<evidence type="ECO:0000256" key="4">
    <source>
        <dbReference type="ARBA" id="ARBA00022779"/>
    </source>
</evidence>
<dbReference type="GO" id="GO:0006935">
    <property type="term" value="P:chemotaxis"/>
    <property type="evidence" value="ECO:0007669"/>
    <property type="project" value="InterPro"/>
</dbReference>
<evidence type="ECO:0000256" key="7">
    <source>
        <dbReference type="RuleBase" id="RU004057"/>
    </source>
</evidence>
<comment type="subcellular location">
    <subcellularLocation>
        <location evidence="1">Cell membrane</location>
        <topology evidence="1">Multi-pass membrane protein</topology>
    </subcellularLocation>
    <subcellularLocation>
        <location evidence="7">Membrane</location>
        <topology evidence="7">Multi-pass membrane protein</topology>
    </subcellularLocation>
</comment>